<name>A0A845QXG7_9CLOT</name>
<gene>
    <name evidence="3" type="ORF">D3Z33_07390</name>
</gene>
<dbReference type="RefSeq" id="WP_160197165.1">
    <property type="nucleotide sequence ID" value="NZ_QXXA01000007.1"/>
</dbReference>
<dbReference type="GO" id="GO:0004222">
    <property type="term" value="F:metalloendopeptidase activity"/>
    <property type="evidence" value="ECO:0007669"/>
    <property type="project" value="TreeGrafter"/>
</dbReference>
<dbReference type="Proteomes" id="UP000467132">
    <property type="component" value="Unassembled WGS sequence"/>
</dbReference>
<proteinExistence type="predicted"/>
<keyword evidence="4" id="KW-1185">Reference proteome</keyword>
<dbReference type="OrthoDB" id="9809488at2"/>
<feature type="domain" description="M23ase beta-sheet core" evidence="2">
    <location>
        <begin position="141"/>
        <end position="238"/>
    </location>
</feature>
<dbReference type="Gene3D" id="2.70.70.10">
    <property type="entry name" value="Glucose Permease (Domain IIA)"/>
    <property type="match status" value="1"/>
</dbReference>
<keyword evidence="1" id="KW-0812">Transmembrane</keyword>
<evidence type="ECO:0000313" key="4">
    <source>
        <dbReference type="Proteomes" id="UP000467132"/>
    </source>
</evidence>
<dbReference type="InterPro" id="IPR011055">
    <property type="entry name" value="Dup_hybrid_motif"/>
</dbReference>
<dbReference type="Pfam" id="PF01551">
    <property type="entry name" value="Peptidase_M23"/>
    <property type="match status" value="1"/>
</dbReference>
<dbReference type="InterPro" id="IPR016047">
    <property type="entry name" value="M23ase_b-sheet_dom"/>
</dbReference>
<dbReference type="SUPFAM" id="SSF51261">
    <property type="entry name" value="Duplicated hybrid motif"/>
    <property type="match status" value="1"/>
</dbReference>
<protein>
    <submittedName>
        <fullName evidence="3">M23 family metallopeptidase</fullName>
    </submittedName>
</protein>
<dbReference type="CDD" id="cd12797">
    <property type="entry name" value="M23_peptidase"/>
    <property type="match status" value="1"/>
</dbReference>
<dbReference type="PANTHER" id="PTHR21666">
    <property type="entry name" value="PEPTIDASE-RELATED"/>
    <property type="match status" value="1"/>
</dbReference>
<dbReference type="InterPro" id="IPR050570">
    <property type="entry name" value="Cell_wall_metabolism_enzyme"/>
</dbReference>
<keyword evidence="1" id="KW-0472">Membrane</keyword>
<evidence type="ECO:0000256" key="1">
    <source>
        <dbReference type="SAM" id="Phobius"/>
    </source>
</evidence>
<dbReference type="PANTHER" id="PTHR21666:SF270">
    <property type="entry name" value="MUREIN HYDROLASE ACTIVATOR ENVC"/>
    <property type="match status" value="1"/>
</dbReference>
<sequence>MRYKLFYFSKYAKYIGLLGLPMFFSDFPIFKLFWLFWLFGLLEVALDFSFFKCSFFQIIGIVKLKIKYRGNYPNVENYRNKVEYDLPFEGEWVVVNGCYTKEFSHSWDIPTQRYAYDFVILDDDGKSYRDNPKSVDEYYCYDKPILSPADGIVVDIVNNAEDSYILGKGKFYSRANHIAGNFIVIQHDVDEYGTLAHLKKGSITVQVGDKVKRGQVIAKCGNTGNSTEPHLHFQLQNGESFYSSFGLPIMFKNIKLRVPLKYNEYDNRQYMKQIDIPSGRVTRGYNVSSLNNK</sequence>
<evidence type="ECO:0000313" key="3">
    <source>
        <dbReference type="EMBL" id="NBI06684.1"/>
    </source>
</evidence>
<evidence type="ECO:0000259" key="2">
    <source>
        <dbReference type="Pfam" id="PF01551"/>
    </source>
</evidence>
<organism evidence="3 4">
    <name type="scientific">Senegalia massiliensis</name>
    <dbReference type="NCBI Taxonomy" id="1720316"/>
    <lineage>
        <taxon>Bacteria</taxon>
        <taxon>Bacillati</taxon>
        <taxon>Bacillota</taxon>
        <taxon>Clostridia</taxon>
        <taxon>Eubacteriales</taxon>
        <taxon>Clostridiaceae</taxon>
        <taxon>Senegalia</taxon>
    </lineage>
</organism>
<accession>A0A845QXG7</accession>
<feature type="transmembrane region" description="Helical" evidence="1">
    <location>
        <begin position="12"/>
        <end position="30"/>
    </location>
</feature>
<reference evidence="3 4" key="1">
    <citation type="submission" date="2018-08" db="EMBL/GenBank/DDBJ databases">
        <title>Murine metabolic-syndrome-specific gut microbial biobank.</title>
        <authorList>
            <person name="Liu C."/>
        </authorList>
    </citation>
    <scope>NUCLEOTIDE SEQUENCE [LARGE SCALE GENOMIC DNA]</scope>
    <source>
        <strain evidence="3 4">583</strain>
    </source>
</reference>
<comment type="caution">
    <text evidence="3">The sequence shown here is derived from an EMBL/GenBank/DDBJ whole genome shotgun (WGS) entry which is preliminary data.</text>
</comment>
<keyword evidence="1" id="KW-1133">Transmembrane helix</keyword>
<dbReference type="AlphaFoldDB" id="A0A845QXG7"/>
<dbReference type="EMBL" id="QXXA01000007">
    <property type="protein sequence ID" value="NBI06684.1"/>
    <property type="molecule type" value="Genomic_DNA"/>
</dbReference>